<evidence type="ECO:0000313" key="12">
    <source>
        <dbReference type="Proteomes" id="UP000288812"/>
    </source>
</evidence>
<evidence type="ECO:0000256" key="8">
    <source>
        <dbReference type="ARBA" id="ARBA00023163"/>
    </source>
</evidence>
<dbReference type="InterPro" id="IPR038709">
    <property type="entry name" value="RpoN_core-bd_sf"/>
</dbReference>
<keyword evidence="2" id="KW-0240">DNA-directed RNA polymerase</keyword>
<feature type="domain" description="RNA polymerase sigma factor 54 core-binding" evidence="10">
    <location>
        <begin position="83"/>
        <end position="269"/>
    </location>
</feature>
<dbReference type="Pfam" id="PF04552">
    <property type="entry name" value="Sigma54_DBD"/>
    <property type="match status" value="1"/>
</dbReference>
<proteinExistence type="inferred from homology"/>
<dbReference type="InterPro" id="IPR000394">
    <property type="entry name" value="RNA_pol_sigma_54"/>
</dbReference>
<dbReference type="InterPro" id="IPR010982">
    <property type="entry name" value="Lambda_DNA-bd_dom_sf"/>
</dbReference>
<dbReference type="PROSITE" id="PS00718">
    <property type="entry name" value="SIGMA54_2"/>
    <property type="match status" value="1"/>
</dbReference>
<dbReference type="PRINTS" id="PR00045">
    <property type="entry name" value="SIGMA54FCT"/>
</dbReference>
<keyword evidence="6" id="KW-0731">Sigma factor</keyword>
<keyword evidence="8" id="KW-0804">Transcription</keyword>
<dbReference type="Gene3D" id="1.10.10.60">
    <property type="entry name" value="Homeodomain-like"/>
    <property type="match status" value="1"/>
</dbReference>
<dbReference type="NCBIfam" id="TIGR02395">
    <property type="entry name" value="rpoN_sigma"/>
    <property type="match status" value="1"/>
</dbReference>
<dbReference type="Pfam" id="PF04963">
    <property type="entry name" value="Sigma54_CBD"/>
    <property type="match status" value="1"/>
</dbReference>
<dbReference type="PIRSF" id="PIRSF000774">
    <property type="entry name" value="RpoN"/>
    <property type="match status" value="1"/>
</dbReference>
<dbReference type="EMBL" id="RLIH01000001">
    <property type="protein sequence ID" value="RVU55683.1"/>
    <property type="molecule type" value="Genomic_DNA"/>
</dbReference>
<dbReference type="Proteomes" id="UP000288812">
    <property type="component" value="Unassembled WGS sequence"/>
</dbReference>
<dbReference type="PANTHER" id="PTHR32248">
    <property type="entry name" value="RNA POLYMERASE SIGMA-54 FACTOR"/>
    <property type="match status" value="1"/>
</dbReference>
<evidence type="ECO:0000259" key="9">
    <source>
        <dbReference type="Pfam" id="PF04552"/>
    </source>
</evidence>
<gene>
    <name evidence="11" type="primary">rpoN</name>
    <name evidence="11" type="ORF">EF514_00260</name>
</gene>
<dbReference type="GO" id="GO:0016987">
    <property type="term" value="F:sigma factor activity"/>
    <property type="evidence" value="ECO:0007669"/>
    <property type="project" value="UniProtKB-KW"/>
</dbReference>
<evidence type="ECO:0000256" key="6">
    <source>
        <dbReference type="ARBA" id="ARBA00023082"/>
    </source>
</evidence>
<protein>
    <submittedName>
        <fullName evidence="11">RNA polymerase sigma-54 factor</fullName>
    </submittedName>
</protein>
<dbReference type="GO" id="GO:0016779">
    <property type="term" value="F:nucleotidyltransferase activity"/>
    <property type="evidence" value="ECO:0007669"/>
    <property type="project" value="UniProtKB-KW"/>
</dbReference>
<dbReference type="Pfam" id="PF00309">
    <property type="entry name" value="Sigma54_AID"/>
    <property type="match status" value="1"/>
</dbReference>
<keyword evidence="12" id="KW-1185">Reference proteome</keyword>
<keyword evidence="7" id="KW-0238">DNA-binding</keyword>
<evidence type="ECO:0000313" key="11">
    <source>
        <dbReference type="EMBL" id="RVU55683.1"/>
    </source>
</evidence>
<evidence type="ECO:0000256" key="1">
    <source>
        <dbReference type="ARBA" id="ARBA00008798"/>
    </source>
</evidence>
<evidence type="ECO:0000256" key="7">
    <source>
        <dbReference type="ARBA" id="ARBA00023125"/>
    </source>
</evidence>
<comment type="caution">
    <text evidence="11">The sequence shown here is derived from an EMBL/GenBank/DDBJ whole genome shotgun (WGS) entry which is preliminary data.</text>
</comment>
<dbReference type="GO" id="GO:0001216">
    <property type="term" value="F:DNA-binding transcription activator activity"/>
    <property type="evidence" value="ECO:0007669"/>
    <property type="project" value="InterPro"/>
</dbReference>
<keyword evidence="4" id="KW-0548">Nucleotidyltransferase</keyword>
<sequence>MDLNIKLNQVQQLNLTTQLIQAIEIIELNSMELEDFLMKESEENIFVDYQGEVERKKTVEFLKRRGEKKEDYYGVPDEEESSYERYISSKVLLRDVLMEQLDALKLTKAEKKIGEFLVDNIDSSGYLKIDLNEASDILNVDTHDVFYILKKIWQFEPRGIGARDLRECLLLQIEDGDDVLKGIIEYHLEDISENRINKIAKNLNISIEETLENIEKIKKLNPKPGSGFDTSQEPTVYIRPEVFVEVEGEELTLSFEGEGSSNIAVNEYYLKMLERDIDDETKKYLNDKFSRTMFLINSIEQRMENIRKVSKEIVERQRDFFLYGSPLKPMTLKDVAEALGISESTVSRVTKNKYLQSNKGIFPMKYFFSTSISASGGSVSKDYIEKLLIDIIENEDKLKPLSDQKITDIINKKGIDINRRTIAKYRSELGIGSAKNRRSFNGK</sequence>
<keyword evidence="3" id="KW-0808">Transferase</keyword>
<evidence type="ECO:0000256" key="5">
    <source>
        <dbReference type="ARBA" id="ARBA00023015"/>
    </source>
</evidence>
<dbReference type="Gene3D" id="1.10.10.1330">
    <property type="entry name" value="RNA polymerase sigma-54 factor, core-binding domain"/>
    <property type="match status" value="1"/>
</dbReference>
<dbReference type="Gene3D" id="1.10.260.40">
    <property type="entry name" value="lambda repressor-like DNA-binding domains"/>
    <property type="match status" value="1"/>
</dbReference>
<dbReference type="OrthoDB" id="9814402at2"/>
<dbReference type="AlphaFoldDB" id="A0A437S995"/>
<evidence type="ECO:0000256" key="4">
    <source>
        <dbReference type="ARBA" id="ARBA00022695"/>
    </source>
</evidence>
<dbReference type="GO" id="GO:0003677">
    <property type="term" value="F:DNA binding"/>
    <property type="evidence" value="ECO:0007669"/>
    <property type="project" value="UniProtKB-KW"/>
</dbReference>
<evidence type="ECO:0000256" key="3">
    <source>
        <dbReference type="ARBA" id="ARBA00022679"/>
    </source>
</evidence>
<comment type="similarity">
    <text evidence="1">Belongs to the sigma-54 factor family.</text>
</comment>
<evidence type="ECO:0000259" key="10">
    <source>
        <dbReference type="Pfam" id="PF04963"/>
    </source>
</evidence>
<accession>A0A437S995</accession>
<keyword evidence="5" id="KW-0805">Transcription regulation</keyword>
<reference evidence="11 12" key="1">
    <citation type="submission" date="2018-11" db="EMBL/GenBank/DDBJ databases">
        <title>Genome sequencing and assembly of Anaerosphaera sp. nov., GS7-6-2.</title>
        <authorList>
            <person name="Rettenmaier R."/>
            <person name="Liebl W."/>
            <person name="Zverlov V."/>
        </authorList>
    </citation>
    <scope>NUCLEOTIDE SEQUENCE [LARGE SCALE GENOMIC DNA]</scope>
    <source>
        <strain evidence="11 12">GS7-6-2</strain>
    </source>
</reference>
<dbReference type="GO" id="GO:0006352">
    <property type="term" value="P:DNA-templated transcription initiation"/>
    <property type="evidence" value="ECO:0007669"/>
    <property type="project" value="InterPro"/>
</dbReference>
<dbReference type="InterPro" id="IPR007046">
    <property type="entry name" value="RNA_pol_sigma_54_core-bd"/>
</dbReference>
<evidence type="ECO:0000256" key="2">
    <source>
        <dbReference type="ARBA" id="ARBA00022478"/>
    </source>
</evidence>
<name>A0A437S995_9FIRM</name>
<organism evidence="11 12">
    <name type="scientific">Anaerosphaera multitolerans</name>
    <dbReference type="NCBI Taxonomy" id="2487351"/>
    <lineage>
        <taxon>Bacteria</taxon>
        <taxon>Bacillati</taxon>
        <taxon>Bacillota</taxon>
        <taxon>Tissierellia</taxon>
        <taxon>Tissierellales</taxon>
        <taxon>Peptoniphilaceae</taxon>
        <taxon>Anaerosphaera</taxon>
    </lineage>
</organism>
<dbReference type="InterPro" id="IPR007634">
    <property type="entry name" value="RNA_pol_sigma_54_DNA-bd"/>
</dbReference>
<dbReference type="PROSITE" id="PS50044">
    <property type="entry name" value="SIGMA54_3"/>
    <property type="match status" value="1"/>
</dbReference>
<dbReference type="PROSITE" id="PS00717">
    <property type="entry name" value="SIGMA54_1"/>
    <property type="match status" value="1"/>
</dbReference>
<dbReference type="GO" id="GO:0000428">
    <property type="term" value="C:DNA-directed RNA polymerase complex"/>
    <property type="evidence" value="ECO:0007669"/>
    <property type="project" value="UniProtKB-KW"/>
</dbReference>
<dbReference type="PANTHER" id="PTHR32248:SF4">
    <property type="entry name" value="RNA POLYMERASE SIGMA-54 FACTOR"/>
    <property type="match status" value="1"/>
</dbReference>
<feature type="domain" description="RNA polymerase sigma factor 54 DNA-binding" evidence="9">
    <location>
        <begin position="283"/>
        <end position="438"/>
    </location>
</feature>
<dbReference type="RefSeq" id="WP_127722638.1">
    <property type="nucleotide sequence ID" value="NZ_RLIH01000001.1"/>
</dbReference>